<evidence type="ECO:0000256" key="5">
    <source>
        <dbReference type="ARBA" id="ARBA00023279"/>
    </source>
</evidence>
<organism evidence="11 12">
    <name type="scientific">Eucalyptus globulus</name>
    <name type="common">Tasmanian blue gum</name>
    <dbReference type="NCBI Taxonomy" id="34317"/>
    <lineage>
        <taxon>Eukaryota</taxon>
        <taxon>Viridiplantae</taxon>
        <taxon>Streptophyta</taxon>
        <taxon>Embryophyta</taxon>
        <taxon>Tracheophyta</taxon>
        <taxon>Spermatophyta</taxon>
        <taxon>Magnoliopsida</taxon>
        <taxon>eudicotyledons</taxon>
        <taxon>Gunneridae</taxon>
        <taxon>Pentapetalae</taxon>
        <taxon>rosids</taxon>
        <taxon>malvids</taxon>
        <taxon>Myrtales</taxon>
        <taxon>Myrtaceae</taxon>
        <taxon>Myrtoideae</taxon>
        <taxon>Eucalypteae</taxon>
        <taxon>Eucalyptus</taxon>
    </lineage>
</organism>
<comment type="caution">
    <text evidence="11">The sequence shown here is derived from an EMBL/GenBank/DDBJ whole genome shotgun (WGS) entry which is preliminary data.</text>
</comment>
<evidence type="ECO:0000259" key="10">
    <source>
        <dbReference type="Pfam" id="PF05617"/>
    </source>
</evidence>
<evidence type="ECO:0000256" key="6">
    <source>
        <dbReference type="ARBA" id="ARBA00023329"/>
    </source>
</evidence>
<dbReference type="GO" id="GO:0080155">
    <property type="term" value="P:regulation of double fertilization forming a zygote and endosperm"/>
    <property type="evidence" value="ECO:0007669"/>
    <property type="project" value="UniProtKB-ARBA"/>
</dbReference>
<keyword evidence="6" id="KW-0968">Cytoplasmic vesicle</keyword>
<keyword evidence="3" id="KW-0964">Secreted</keyword>
<dbReference type="PANTHER" id="PTHR35293">
    <property type="entry name" value="EGG CELL-SECRETED PROTEIN 1.5"/>
    <property type="match status" value="1"/>
</dbReference>
<evidence type="ECO:0000313" key="12">
    <source>
        <dbReference type="Proteomes" id="UP001634007"/>
    </source>
</evidence>
<comment type="similarity">
    <text evidence="8">Belongs to the plant egg cell-secreted peptide family.</text>
</comment>
<protein>
    <recommendedName>
        <fullName evidence="10">Prolamin-like domain-containing protein</fullName>
    </recommendedName>
</protein>
<dbReference type="InterPro" id="IPR036312">
    <property type="entry name" value="Bifun_inhib/LTP/seed_sf"/>
</dbReference>
<comment type="function">
    <text evidence="7">Involved in the regulation of gamete interactions during the double fertilization and to prevent multiple-pollen tube attraction; mediates the redistribution of the gamete fusogen HAP2/GCS1 to the cell surface after secretion upon sperm arrival.</text>
</comment>
<evidence type="ECO:0000256" key="4">
    <source>
        <dbReference type="ARBA" id="ARBA00022729"/>
    </source>
</evidence>
<dbReference type="SUPFAM" id="SSF47699">
    <property type="entry name" value="Bifunctional inhibitor/lipid-transfer protein/seed storage 2S albumin"/>
    <property type="match status" value="1"/>
</dbReference>
<evidence type="ECO:0000256" key="7">
    <source>
        <dbReference type="ARBA" id="ARBA00034457"/>
    </source>
</evidence>
<sequence length="140" mass="15109">MPPIPKLFIFLLILASSYFAISTEAGRAIPEHNPASLAARLKVAENGSDSLHCWESMFQLQACTSEVIMFFLNGETYLGPGCCQAIRTIEHQCWPNLLSSLGYTTEEGDILEGYCDAAETLDPPPLPPAVPNKGVPNIGG</sequence>
<evidence type="ECO:0000256" key="2">
    <source>
        <dbReference type="ARBA" id="ARBA00004613"/>
    </source>
</evidence>
<gene>
    <name evidence="11" type="ORF">ACJRO7_005506</name>
</gene>
<dbReference type="GO" id="GO:2000008">
    <property type="term" value="P:regulation of protein localization to cell surface"/>
    <property type="evidence" value="ECO:0007669"/>
    <property type="project" value="UniProtKB-ARBA"/>
</dbReference>
<dbReference type="Pfam" id="PF05617">
    <property type="entry name" value="Prolamin_like"/>
    <property type="match status" value="1"/>
</dbReference>
<keyword evidence="5" id="KW-0278">Fertilization</keyword>
<dbReference type="GO" id="GO:0005576">
    <property type="term" value="C:extracellular region"/>
    <property type="evidence" value="ECO:0007669"/>
    <property type="project" value="UniProtKB-SubCell"/>
</dbReference>
<comment type="subcellular location">
    <subcellularLocation>
        <location evidence="1">Cytoplasmic vesicle</location>
    </subcellularLocation>
    <subcellularLocation>
        <location evidence="2">Secreted</location>
    </subcellularLocation>
</comment>
<dbReference type="EMBL" id="JBJKBG010000010">
    <property type="protein sequence ID" value="KAL3720704.1"/>
    <property type="molecule type" value="Genomic_DNA"/>
</dbReference>
<feature type="signal peptide" evidence="9">
    <location>
        <begin position="1"/>
        <end position="25"/>
    </location>
</feature>
<dbReference type="PANTHER" id="PTHR35293:SF1">
    <property type="entry name" value="EGG CELL-SECRETED PROTEIN 1.5"/>
    <property type="match status" value="1"/>
</dbReference>
<proteinExistence type="inferred from homology"/>
<name>A0ABD3J249_EUCGL</name>
<dbReference type="InterPro" id="IPR044711">
    <property type="entry name" value="EC11-15"/>
</dbReference>
<evidence type="ECO:0000256" key="9">
    <source>
        <dbReference type="SAM" id="SignalP"/>
    </source>
</evidence>
<reference evidence="11 12" key="1">
    <citation type="submission" date="2024-11" db="EMBL/GenBank/DDBJ databases">
        <title>Chromosome-level genome assembly of Eucalyptus globulus Labill. provides insights into its genome evolution.</title>
        <authorList>
            <person name="Li X."/>
        </authorList>
    </citation>
    <scope>NUCLEOTIDE SEQUENCE [LARGE SCALE GENOMIC DNA]</scope>
    <source>
        <strain evidence="11">CL2024</strain>
        <tissue evidence="11">Fresh tender leaves</tissue>
    </source>
</reference>
<evidence type="ECO:0000313" key="11">
    <source>
        <dbReference type="EMBL" id="KAL3720704.1"/>
    </source>
</evidence>
<keyword evidence="4 9" id="KW-0732">Signal</keyword>
<feature type="chain" id="PRO_5044783064" description="Prolamin-like domain-containing protein" evidence="9">
    <location>
        <begin position="26"/>
        <end position="140"/>
    </location>
</feature>
<evidence type="ECO:0000256" key="8">
    <source>
        <dbReference type="ARBA" id="ARBA00034484"/>
    </source>
</evidence>
<dbReference type="Proteomes" id="UP001634007">
    <property type="component" value="Unassembled WGS sequence"/>
</dbReference>
<evidence type="ECO:0000256" key="1">
    <source>
        <dbReference type="ARBA" id="ARBA00004541"/>
    </source>
</evidence>
<evidence type="ECO:0000256" key="3">
    <source>
        <dbReference type="ARBA" id="ARBA00022525"/>
    </source>
</evidence>
<accession>A0ABD3J249</accession>
<dbReference type="GO" id="GO:0031410">
    <property type="term" value="C:cytoplasmic vesicle"/>
    <property type="evidence" value="ECO:0007669"/>
    <property type="project" value="UniProtKB-SubCell"/>
</dbReference>
<keyword evidence="12" id="KW-1185">Reference proteome</keyword>
<dbReference type="GO" id="GO:0009567">
    <property type="term" value="P:double fertilization forming a zygote and endosperm"/>
    <property type="evidence" value="ECO:0007669"/>
    <property type="project" value="UniProtKB-ARBA"/>
</dbReference>
<dbReference type="InterPro" id="IPR008502">
    <property type="entry name" value="Prolamin-like"/>
</dbReference>
<feature type="domain" description="Prolamin-like" evidence="10">
    <location>
        <begin position="53"/>
        <end position="116"/>
    </location>
</feature>
<dbReference type="AlphaFoldDB" id="A0ABD3J249"/>